<name>A0A2U1PU08_ARTAN</name>
<dbReference type="SUPFAM" id="SSF50249">
    <property type="entry name" value="Nucleic acid-binding proteins"/>
    <property type="match status" value="2"/>
</dbReference>
<dbReference type="STRING" id="35608.A0A2U1PU08"/>
<dbReference type="PANTHER" id="PTHR47165:SF4">
    <property type="entry name" value="OS03G0429900 PROTEIN"/>
    <property type="match status" value="1"/>
</dbReference>
<keyword evidence="1" id="KW-0238">DNA-binding</keyword>
<feature type="domain" description="Replication protein A 70 kDa DNA-binding subunit B/D first OB fold" evidence="3">
    <location>
        <begin position="375"/>
        <end position="473"/>
    </location>
</feature>
<dbReference type="InterPro" id="IPR012340">
    <property type="entry name" value="NA-bd_OB-fold"/>
</dbReference>
<dbReference type="Proteomes" id="UP000245207">
    <property type="component" value="Unassembled WGS sequence"/>
</dbReference>
<gene>
    <name evidence="5" type="ORF">CTI12_AA111920</name>
</gene>
<dbReference type="Gene3D" id="2.40.50.140">
    <property type="entry name" value="Nucleic acid-binding proteins"/>
    <property type="match status" value="2"/>
</dbReference>
<dbReference type="EMBL" id="PKPP01000736">
    <property type="protein sequence ID" value="PWA89239.1"/>
    <property type="molecule type" value="Genomic_DNA"/>
</dbReference>
<comment type="caution">
    <text evidence="5">The sequence shown here is derived from an EMBL/GenBank/DDBJ whole genome shotgun (WGS) entry which is preliminary data.</text>
</comment>
<organism evidence="5 6">
    <name type="scientific">Artemisia annua</name>
    <name type="common">Sweet wormwood</name>
    <dbReference type="NCBI Taxonomy" id="35608"/>
    <lineage>
        <taxon>Eukaryota</taxon>
        <taxon>Viridiplantae</taxon>
        <taxon>Streptophyta</taxon>
        <taxon>Embryophyta</taxon>
        <taxon>Tracheophyta</taxon>
        <taxon>Spermatophyta</taxon>
        <taxon>Magnoliopsida</taxon>
        <taxon>eudicotyledons</taxon>
        <taxon>Gunneridae</taxon>
        <taxon>Pentapetalae</taxon>
        <taxon>asterids</taxon>
        <taxon>campanulids</taxon>
        <taxon>Asterales</taxon>
        <taxon>Asteraceae</taxon>
        <taxon>Asteroideae</taxon>
        <taxon>Anthemideae</taxon>
        <taxon>Artemisiinae</taxon>
        <taxon>Artemisia</taxon>
    </lineage>
</organism>
<dbReference type="Pfam" id="PF02721">
    <property type="entry name" value="DUF223"/>
    <property type="match status" value="1"/>
</dbReference>
<reference evidence="5 6" key="1">
    <citation type="journal article" date="2018" name="Mol. Plant">
        <title>The genome of Artemisia annua provides insight into the evolution of Asteraceae family and artemisinin biosynthesis.</title>
        <authorList>
            <person name="Shen Q."/>
            <person name="Zhang L."/>
            <person name="Liao Z."/>
            <person name="Wang S."/>
            <person name="Yan T."/>
            <person name="Shi P."/>
            <person name="Liu M."/>
            <person name="Fu X."/>
            <person name="Pan Q."/>
            <person name="Wang Y."/>
            <person name="Lv Z."/>
            <person name="Lu X."/>
            <person name="Zhang F."/>
            <person name="Jiang W."/>
            <person name="Ma Y."/>
            <person name="Chen M."/>
            <person name="Hao X."/>
            <person name="Li L."/>
            <person name="Tang Y."/>
            <person name="Lv G."/>
            <person name="Zhou Y."/>
            <person name="Sun X."/>
            <person name="Brodelius P.E."/>
            <person name="Rose J.K.C."/>
            <person name="Tang K."/>
        </authorList>
    </citation>
    <scope>NUCLEOTIDE SEQUENCE [LARGE SCALE GENOMIC DNA]</scope>
    <source>
        <strain evidence="6">cv. Huhao1</strain>
        <tissue evidence="5">Leaf</tissue>
    </source>
</reference>
<dbReference type="InterPro" id="IPR003871">
    <property type="entry name" value="RFA1B/D_OB_1st"/>
</dbReference>
<evidence type="ECO:0000256" key="2">
    <source>
        <dbReference type="SAM" id="MobiDB-lite"/>
    </source>
</evidence>
<feature type="domain" description="Replication protein A OB" evidence="4">
    <location>
        <begin position="504"/>
        <end position="592"/>
    </location>
</feature>
<feature type="compositionally biased region" description="Polar residues" evidence="2">
    <location>
        <begin position="196"/>
        <end position="208"/>
    </location>
</feature>
<evidence type="ECO:0000313" key="5">
    <source>
        <dbReference type="EMBL" id="PWA89239.1"/>
    </source>
</evidence>
<dbReference type="InterPro" id="IPR031657">
    <property type="entry name" value="REPA_OB_2"/>
</dbReference>
<dbReference type="PANTHER" id="PTHR47165">
    <property type="entry name" value="OS03G0429900 PROTEIN"/>
    <property type="match status" value="1"/>
</dbReference>
<dbReference type="GO" id="GO:0003677">
    <property type="term" value="F:DNA binding"/>
    <property type="evidence" value="ECO:0007669"/>
    <property type="project" value="UniProtKB-KW"/>
</dbReference>
<dbReference type="AlphaFoldDB" id="A0A2U1PU08"/>
<accession>A0A2U1PU08</accession>
<feature type="region of interest" description="Disordered" evidence="2">
    <location>
        <begin position="196"/>
        <end position="251"/>
    </location>
</feature>
<sequence>MRIKRKAVSSSVATDMPMDVVHPPVSVGLFIGATSPMISAGDFPVYTAATSDFVGLMHPTTSSIAVANGNLELPHSNVAVPSLLQTALPGLHSPLQVSHGSVSNSVCTTVFHNPHHVMPGTFAPVQVTTVDGSVSTFIPSHNVTHSFTSTQQATFSQGPSGTRNDSPFHSGPVILNFSQADASPDDESMLRSHNFHSQTSQATTSTGRISRARGVRGPGVRQRPYTGRPNSSNADALPMQGPLAPPQREGAPSEYVSFGSCDQVCQYCSALFWSEEKKAGTPLSAPPQFGKCCVGGRAVLRMHTHYPVYITDLYSDRDKLLEADIPNFQIRLFGVVGANQYELPTADTIGAIVYEESTPEVTALATSRRSLAYFTELNTADNSKFIEARVYRKWTAMKVPSLVPTGFSCILLDKKGSAIQANADLKEKERFEHDLQINGVYRIQGFGFEKADNWGKTLDNDITLCFGKHTQIDSLSDNNYPHHYFNFAAYNELGLRLEKRNPILTDYIGYIHNVEKVKEYGGATGNKIKLRNIGIRNLNNNVVIFTLWNQKADAFEEEEYSKMQQPVVLAVSSCYLKAYGGQLQLSATSATCYYFNPPLDETSELLAAYSHTNQ</sequence>
<dbReference type="Pfam" id="PF16900">
    <property type="entry name" value="REPA_OB_2"/>
    <property type="match status" value="1"/>
</dbReference>
<protein>
    <submittedName>
        <fullName evidence="5">Nucleic acid-binding, OB-fold protein</fullName>
    </submittedName>
</protein>
<evidence type="ECO:0000259" key="3">
    <source>
        <dbReference type="Pfam" id="PF02721"/>
    </source>
</evidence>
<evidence type="ECO:0000313" key="6">
    <source>
        <dbReference type="Proteomes" id="UP000245207"/>
    </source>
</evidence>
<evidence type="ECO:0000256" key="1">
    <source>
        <dbReference type="ARBA" id="ARBA00023125"/>
    </source>
</evidence>
<keyword evidence="6" id="KW-1185">Reference proteome</keyword>
<dbReference type="CDD" id="cd04481">
    <property type="entry name" value="RPA1_DBD_B_like"/>
    <property type="match status" value="1"/>
</dbReference>
<evidence type="ECO:0000259" key="4">
    <source>
        <dbReference type="Pfam" id="PF16900"/>
    </source>
</evidence>
<proteinExistence type="predicted"/>